<dbReference type="STRING" id="405671.SAMN05421827_101579"/>
<feature type="signal peptide" evidence="1">
    <location>
        <begin position="1"/>
        <end position="22"/>
    </location>
</feature>
<protein>
    <recommendedName>
        <fullName evidence="4">Carboxypeptidase regulatory-like domain-containing protein</fullName>
    </recommendedName>
</protein>
<keyword evidence="1" id="KW-0732">Signal</keyword>
<dbReference type="Proteomes" id="UP000199643">
    <property type="component" value="Unassembled WGS sequence"/>
</dbReference>
<keyword evidence="3" id="KW-1185">Reference proteome</keyword>
<dbReference type="OrthoDB" id="6058208at2"/>
<evidence type="ECO:0000313" key="3">
    <source>
        <dbReference type="Proteomes" id="UP000199643"/>
    </source>
</evidence>
<evidence type="ECO:0008006" key="4">
    <source>
        <dbReference type="Google" id="ProtNLM"/>
    </source>
</evidence>
<name>A0A1G7P006_9SPHI</name>
<evidence type="ECO:0000313" key="2">
    <source>
        <dbReference type="EMBL" id="SDF79632.1"/>
    </source>
</evidence>
<reference evidence="3" key="1">
    <citation type="submission" date="2016-10" db="EMBL/GenBank/DDBJ databases">
        <authorList>
            <person name="Varghese N."/>
            <person name="Submissions S."/>
        </authorList>
    </citation>
    <scope>NUCLEOTIDE SEQUENCE [LARGE SCALE GENOMIC DNA]</scope>
    <source>
        <strain evidence="3">DSM 17933</strain>
    </source>
</reference>
<dbReference type="AlphaFoldDB" id="A0A1G7P006"/>
<dbReference type="EMBL" id="FNCH01000001">
    <property type="protein sequence ID" value="SDF79632.1"/>
    <property type="molecule type" value="Genomic_DNA"/>
</dbReference>
<feature type="chain" id="PRO_5011437965" description="Carboxypeptidase regulatory-like domain-containing protein" evidence="1">
    <location>
        <begin position="23"/>
        <end position="209"/>
    </location>
</feature>
<dbReference type="RefSeq" id="WP_090496717.1">
    <property type="nucleotide sequence ID" value="NZ_FNCH01000001.1"/>
</dbReference>
<sequence>MKLKKYVLTLFYVVSATAVVSAQYKEPEKKDKVEVFRPEMAFDSLLAKKMLARGTAVIKGVAFTRQKHPLGYGVPLSPRILANKIKIVLFPVTPYFEEWYQLRKDKESIRRKRFVYLSDQAYRYRLEAITNSDGEFTFPDMKPGKYFLQGMLDYTLRGTYNAYTGSGYNNYGGRTDYYEKKEYYKNKEDRIEAFVEVKENGEMVKVKLH</sequence>
<organism evidence="2 3">
    <name type="scientific">Pedobacter terrae</name>
    <dbReference type="NCBI Taxonomy" id="405671"/>
    <lineage>
        <taxon>Bacteria</taxon>
        <taxon>Pseudomonadati</taxon>
        <taxon>Bacteroidota</taxon>
        <taxon>Sphingobacteriia</taxon>
        <taxon>Sphingobacteriales</taxon>
        <taxon>Sphingobacteriaceae</taxon>
        <taxon>Pedobacter</taxon>
    </lineage>
</organism>
<accession>A0A1G7P006</accession>
<proteinExistence type="predicted"/>
<dbReference type="SUPFAM" id="SSF117074">
    <property type="entry name" value="Hypothetical protein PA1324"/>
    <property type="match status" value="1"/>
</dbReference>
<gene>
    <name evidence="2" type="ORF">SAMN05421827_101579</name>
</gene>
<evidence type="ECO:0000256" key="1">
    <source>
        <dbReference type="SAM" id="SignalP"/>
    </source>
</evidence>
<dbReference type="Gene3D" id="2.60.40.1120">
    <property type="entry name" value="Carboxypeptidase-like, regulatory domain"/>
    <property type="match status" value="1"/>
</dbReference>